<dbReference type="AlphaFoldDB" id="A0A2T4UJ26"/>
<protein>
    <recommendedName>
        <fullName evidence="3">histidine kinase</fullName>
        <ecNumber evidence="3">2.7.13.3</ecNumber>
    </recommendedName>
</protein>
<dbReference type="GO" id="GO:0000155">
    <property type="term" value="F:phosphorelay sensor kinase activity"/>
    <property type="evidence" value="ECO:0007669"/>
    <property type="project" value="InterPro"/>
</dbReference>
<proteinExistence type="predicted"/>
<dbReference type="GO" id="GO:0005886">
    <property type="term" value="C:plasma membrane"/>
    <property type="evidence" value="ECO:0007669"/>
    <property type="project" value="UniProtKB-SubCell"/>
</dbReference>
<dbReference type="CDD" id="cd00082">
    <property type="entry name" value="HisKA"/>
    <property type="match status" value="1"/>
</dbReference>
<dbReference type="InterPro" id="IPR052162">
    <property type="entry name" value="Sensor_kinase/Photoreceptor"/>
</dbReference>
<dbReference type="GO" id="GO:0006355">
    <property type="term" value="P:regulation of DNA-templated transcription"/>
    <property type="evidence" value="ECO:0007669"/>
    <property type="project" value="InterPro"/>
</dbReference>
<dbReference type="InterPro" id="IPR035965">
    <property type="entry name" value="PAS-like_dom_sf"/>
</dbReference>
<dbReference type="InterPro" id="IPR003594">
    <property type="entry name" value="HATPase_dom"/>
</dbReference>
<dbReference type="SUPFAM" id="SSF55874">
    <property type="entry name" value="ATPase domain of HSP90 chaperone/DNA topoisomerase II/histidine kinase"/>
    <property type="match status" value="1"/>
</dbReference>
<dbReference type="CDD" id="cd00130">
    <property type="entry name" value="PAS"/>
    <property type="match status" value="1"/>
</dbReference>
<dbReference type="Gene3D" id="3.30.450.20">
    <property type="entry name" value="PAS domain"/>
    <property type="match status" value="1"/>
</dbReference>
<evidence type="ECO:0000313" key="11">
    <source>
        <dbReference type="EMBL" id="PTL59241.1"/>
    </source>
</evidence>
<dbReference type="InterPro" id="IPR004358">
    <property type="entry name" value="Sig_transdc_His_kin-like_C"/>
</dbReference>
<evidence type="ECO:0000259" key="9">
    <source>
        <dbReference type="PROSITE" id="PS50109"/>
    </source>
</evidence>
<comment type="caution">
    <text evidence="11">The sequence shown here is derived from an EMBL/GenBank/DDBJ whole genome shotgun (WGS) entry which is preliminary data.</text>
</comment>
<dbReference type="NCBIfam" id="TIGR00229">
    <property type="entry name" value="sensory_box"/>
    <property type="match status" value="1"/>
</dbReference>
<dbReference type="RefSeq" id="WP_107567680.1">
    <property type="nucleotide sequence ID" value="NZ_PYYB01000001.1"/>
</dbReference>
<dbReference type="InterPro" id="IPR005467">
    <property type="entry name" value="His_kinase_dom"/>
</dbReference>
<dbReference type="Pfam" id="PF02518">
    <property type="entry name" value="HATPase_c"/>
    <property type="match status" value="1"/>
</dbReference>
<evidence type="ECO:0000256" key="8">
    <source>
        <dbReference type="SAM" id="Coils"/>
    </source>
</evidence>
<dbReference type="SMART" id="SM00388">
    <property type="entry name" value="HisKA"/>
    <property type="match status" value="1"/>
</dbReference>
<feature type="domain" description="Histidine kinase" evidence="9">
    <location>
        <begin position="166"/>
        <end position="381"/>
    </location>
</feature>
<evidence type="ECO:0000256" key="1">
    <source>
        <dbReference type="ARBA" id="ARBA00000085"/>
    </source>
</evidence>
<dbReference type="InterPro" id="IPR000014">
    <property type="entry name" value="PAS"/>
</dbReference>
<reference evidence="11 12" key="1">
    <citation type="submission" date="2018-03" db="EMBL/GenBank/DDBJ databases">
        <title>Aquarubrobacter algicola gen. nov., sp. nov., a novel actinobacterium isolated from shallow eutrophic lake during the end of cyanobacterial harmful algal blooms.</title>
        <authorList>
            <person name="Chun S.J."/>
        </authorList>
    </citation>
    <scope>NUCLEOTIDE SEQUENCE [LARGE SCALE GENOMIC DNA]</scope>
    <source>
        <strain evidence="11 12">Seoho-28</strain>
    </source>
</reference>
<dbReference type="PANTHER" id="PTHR43304:SF1">
    <property type="entry name" value="PAC DOMAIN-CONTAINING PROTEIN"/>
    <property type="match status" value="1"/>
</dbReference>
<dbReference type="Proteomes" id="UP000240739">
    <property type="component" value="Unassembled WGS sequence"/>
</dbReference>
<name>A0A2T4UJ26_9ACTN</name>
<comment type="subcellular location">
    <subcellularLocation>
        <location evidence="2">Cell membrane</location>
    </subcellularLocation>
</comment>
<evidence type="ECO:0000256" key="7">
    <source>
        <dbReference type="ARBA" id="ARBA00023012"/>
    </source>
</evidence>
<accession>A0A2T4UJ26</accession>
<evidence type="ECO:0000313" key="12">
    <source>
        <dbReference type="Proteomes" id="UP000240739"/>
    </source>
</evidence>
<keyword evidence="4" id="KW-0597">Phosphoprotein</keyword>
<comment type="catalytic activity">
    <reaction evidence="1">
        <text>ATP + protein L-histidine = ADP + protein N-phospho-L-histidine.</text>
        <dbReference type="EC" id="2.7.13.3"/>
    </reaction>
</comment>
<evidence type="ECO:0000256" key="4">
    <source>
        <dbReference type="ARBA" id="ARBA00022553"/>
    </source>
</evidence>
<dbReference type="SUPFAM" id="SSF47384">
    <property type="entry name" value="Homodimeric domain of signal transducing histidine kinase"/>
    <property type="match status" value="1"/>
</dbReference>
<dbReference type="Pfam" id="PF00989">
    <property type="entry name" value="PAS"/>
    <property type="match status" value="1"/>
</dbReference>
<sequence length="385" mass="41273">MRRPEPDPSPAAPTVLPVEPQTLLLTMVRAVGDAIVIADETGTITMWTGAAEQIFGWRADEAVGRPVTTIVPERLRDAHHAGLRRVADGGERRVVGRGPVEVIGLRRDGSEFPVELTLASDVHDGRRFHAAIMRDVSARHAAASELQAALRELERSNAELQQFASVASHDLHEPLRIVDGYLGLLRRRTAGQLDDTSVEFIDNAVGAVGRMQTLIDDLLRYARAGAGTAGAAEVDLAEVAGEALARIAASVEAAGAHVELGELPVVHGDASLLRQVLQNLLANAVKFRREDRTPHVRVGARRLDDAWEISVVDNGIGVDDEAARRIFAMFGRGRGAGRDRAGSGIGLALCKRAVEAHGGVIRVLHAPDGGSDFRFTLPDHTETPT</sequence>
<dbReference type="InterPro" id="IPR036890">
    <property type="entry name" value="HATPase_C_sf"/>
</dbReference>
<organism evidence="11 12">
    <name type="scientific">Paraconexibacter algicola</name>
    <dbReference type="NCBI Taxonomy" id="2133960"/>
    <lineage>
        <taxon>Bacteria</taxon>
        <taxon>Bacillati</taxon>
        <taxon>Actinomycetota</taxon>
        <taxon>Thermoleophilia</taxon>
        <taxon>Solirubrobacterales</taxon>
        <taxon>Paraconexibacteraceae</taxon>
        <taxon>Paraconexibacter</taxon>
    </lineage>
</organism>
<dbReference type="InterPro" id="IPR013767">
    <property type="entry name" value="PAS_fold"/>
</dbReference>
<dbReference type="SMART" id="SM00091">
    <property type="entry name" value="PAS"/>
    <property type="match status" value="1"/>
</dbReference>
<dbReference type="PANTHER" id="PTHR43304">
    <property type="entry name" value="PHYTOCHROME-LIKE PROTEIN CPH1"/>
    <property type="match status" value="1"/>
</dbReference>
<dbReference type="Pfam" id="PF00512">
    <property type="entry name" value="HisKA"/>
    <property type="match status" value="1"/>
</dbReference>
<evidence type="ECO:0000256" key="2">
    <source>
        <dbReference type="ARBA" id="ARBA00004236"/>
    </source>
</evidence>
<dbReference type="SUPFAM" id="SSF55785">
    <property type="entry name" value="PYP-like sensor domain (PAS domain)"/>
    <property type="match status" value="1"/>
</dbReference>
<dbReference type="Gene3D" id="3.30.565.10">
    <property type="entry name" value="Histidine kinase-like ATPase, C-terminal domain"/>
    <property type="match status" value="1"/>
</dbReference>
<gene>
    <name evidence="11" type="ORF">C7Y72_06035</name>
</gene>
<feature type="domain" description="PAS" evidence="10">
    <location>
        <begin position="20"/>
        <end position="90"/>
    </location>
</feature>
<dbReference type="EC" id="2.7.13.3" evidence="3"/>
<keyword evidence="8" id="KW-0175">Coiled coil</keyword>
<keyword evidence="12" id="KW-1185">Reference proteome</keyword>
<keyword evidence="6" id="KW-0418">Kinase</keyword>
<keyword evidence="7" id="KW-0902">Two-component regulatory system</keyword>
<dbReference type="OrthoDB" id="5241402at2"/>
<dbReference type="PRINTS" id="PR00344">
    <property type="entry name" value="BCTRLSENSOR"/>
</dbReference>
<dbReference type="SMART" id="SM00387">
    <property type="entry name" value="HATPase_c"/>
    <property type="match status" value="1"/>
</dbReference>
<dbReference type="InterPro" id="IPR036097">
    <property type="entry name" value="HisK_dim/P_sf"/>
</dbReference>
<evidence type="ECO:0000256" key="3">
    <source>
        <dbReference type="ARBA" id="ARBA00012438"/>
    </source>
</evidence>
<dbReference type="PROSITE" id="PS50112">
    <property type="entry name" value="PAS"/>
    <property type="match status" value="1"/>
</dbReference>
<dbReference type="Gene3D" id="1.10.287.130">
    <property type="match status" value="1"/>
</dbReference>
<evidence type="ECO:0000256" key="5">
    <source>
        <dbReference type="ARBA" id="ARBA00022679"/>
    </source>
</evidence>
<keyword evidence="5" id="KW-0808">Transferase</keyword>
<feature type="coiled-coil region" evidence="8">
    <location>
        <begin position="139"/>
        <end position="166"/>
    </location>
</feature>
<evidence type="ECO:0000256" key="6">
    <source>
        <dbReference type="ARBA" id="ARBA00022777"/>
    </source>
</evidence>
<evidence type="ECO:0000259" key="10">
    <source>
        <dbReference type="PROSITE" id="PS50112"/>
    </source>
</evidence>
<dbReference type="PROSITE" id="PS50109">
    <property type="entry name" value="HIS_KIN"/>
    <property type="match status" value="1"/>
</dbReference>
<dbReference type="EMBL" id="PYYB01000001">
    <property type="protein sequence ID" value="PTL59241.1"/>
    <property type="molecule type" value="Genomic_DNA"/>
</dbReference>
<dbReference type="InterPro" id="IPR003661">
    <property type="entry name" value="HisK_dim/P_dom"/>
</dbReference>